<accession>A0ABW6A764</accession>
<evidence type="ECO:0000313" key="3">
    <source>
        <dbReference type="EMBL" id="MFD2920607.1"/>
    </source>
</evidence>
<evidence type="ECO:0000313" key="4">
    <source>
        <dbReference type="Proteomes" id="UP001597511"/>
    </source>
</evidence>
<evidence type="ECO:0000256" key="2">
    <source>
        <dbReference type="SAM" id="SignalP"/>
    </source>
</evidence>
<feature type="compositionally biased region" description="Low complexity" evidence="1">
    <location>
        <begin position="55"/>
        <end position="67"/>
    </location>
</feature>
<reference evidence="4" key="1">
    <citation type="journal article" date="2019" name="Int. J. Syst. Evol. Microbiol.">
        <title>The Global Catalogue of Microorganisms (GCM) 10K type strain sequencing project: providing services to taxonomists for standard genome sequencing and annotation.</title>
        <authorList>
            <consortium name="The Broad Institute Genomics Platform"/>
            <consortium name="The Broad Institute Genome Sequencing Center for Infectious Disease"/>
            <person name="Wu L."/>
            <person name="Ma J."/>
        </authorList>
    </citation>
    <scope>NUCLEOTIDE SEQUENCE [LARGE SCALE GENOMIC DNA]</scope>
    <source>
        <strain evidence="4">KCTC 23299</strain>
    </source>
</reference>
<name>A0ABW6A764_9BACT</name>
<feature type="chain" id="PRO_5046991744" evidence="2">
    <location>
        <begin position="20"/>
        <end position="151"/>
    </location>
</feature>
<dbReference type="EMBL" id="JBHUOZ010000003">
    <property type="protein sequence ID" value="MFD2920607.1"/>
    <property type="molecule type" value="Genomic_DNA"/>
</dbReference>
<proteinExistence type="predicted"/>
<comment type="caution">
    <text evidence="3">The sequence shown here is derived from an EMBL/GenBank/DDBJ whole genome shotgun (WGS) entry which is preliminary data.</text>
</comment>
<feature type="signal peptide" evidence="2">
    <location>
        <begin position="1"/>
        <end position="19"/>
    </location>
</feature>
<organism evidence="3 4">
    <name type="scientific">Terrimonas rubra</name>
    <dbReference type="NCBI Taxonomy" id="1035890"/>
    <lineage>
        <taxon>Bacteria</taxon>
        <taxon>Pseudomonadati</taxon>
        <taxon>Bacteroidota</taxon>
        <taxon>Chitinophagia</taxon>
        <taxon>Chitinophagales</taxon>
        <taxon>Chitinophagaceae</taxon>
        <taxon>Terrimonas</taxon>
    </lineage>
</organism>
<evidence type="ECO:0000256" key="1">
    <source>
        <dbReference type="SAM" id="MobiDB-lite"/>
    </source>
</evidence>
<gene>
    <name evidence="3" type="ORF">ACFS6H_12845</name>
</gene>
<dbReference type="PROSITE" id="PS51257">
    <property type="entry name" value="PROKAR_LIPOPROTEIN"/>
    <property type="match status" value="1"/>
</dbReference>
<feature type="region of interest" description="Disordered" evidence="1">
    <location>
        <begin position="47"/>
        <end position="108"/>
    </location>
</feature>
<sequence>MKQLSIFPFLLAAVLLLGACNNNDKSGTDTTLPSQPVNADAVNTPVKTDTPNNNMPVAPAAMQQQPANSGIVLNPPHGQPGHSCDIEVGQPLNSAPTNKPAGQPVMTTPSQAPVANPALPNAITPNSGQVRINPAHGQPGHRCDVAVGAAL</sequence>
<dbReference type="Proteomes" id="UP001597511">
    <property type="component" value="Unassembled WGS sequence"/>
</dbReference>
<protein>
    <submittedName>
        <fullName evidence="3">Uncharacterized protein</fullName>
    </submittedName>
</protein>
<keyword evidence="2" id="KW-0732">Signal</keyword>
<keyword evidence="4" id="KW-1185">Reference proteome</keyword>
<dbReference type="RefSeq" id="WP_386099289.1">
    <property type="nucleotide sequence ID" value="NZ_JBHUOZ010000003.1"/>
</dbReference>